<comment type="caution">
    <text evidence="2">The sequence shown here is derived from an EMBL/GenBank/DDBJ whole genome shotgun (WGS) entry which is preliminary data.</text>
</comment>
<sequence>MTDPAPNPERQPSSPGVQPHLSLPNPVAETSNPIEAEPLPPVHEEEEGEEPLQHQLPLPPQSQQQPPPPFQPLFTLVTDSTTRATHHPRVHYIFSDDDPDILTEALAQHGSQGQNPSTSPSGSGTTLEARERPRQLSSTSTPTPSNERVIVLDLVPKTNNTTHSGEYGAATNTAAATGAGGGGGGYEVAWASSLSSDWAVVSANISPMADDINASSTGGGGGGAANNNTTDPDDENPQQQLILRIEGLGLDAVPLSSAPSHTPGGAHARKSSTATAATVTGVGAGIGRKSSFEERDLRMSGSSGAAAPHGQEKERGKEDYASIMDEFDKRMGVLRRVVDAGMERQRRLAAVDDDDDGDEGLGHEGLGLPPSGTHMHDWGAVTGGEEQGEGERGTALQQQQHQRQGRAASSASMRPSDGGE</sequence>
<dbReference type="EMBL" id="LKEA01000055">
    <property type="protein sequence ID" value="ROV91515.1"/>
    <property type="molecule type" value="Genomic_DNA"/>
</dbReference>
<keyword evidence="3" id="KW-1185">Reference proteome</keyword>
<evidence type="ECO:0000313" key="2">
    <source>
        <dbReference type="EMBL" id="ROV91515.1"/>
    </source>
</evidence>
<feature type="compositionally biased region" description="Low complexity" evidence="1">
    <location>
        <begin position="397"/>
        <end position="414"/>
    </location>
</feature>
<evidence type="ECO:0000313" key="3">
    <source>
        <dbReference type="Proteomes" id="UP000283895"/>
    </source>
</evidence>
<feature type="region of interest" description="Disordered" evidence="1">
    <location>
        <begin position="1"/>
        <end position="82"/>
    </location>
</feature>
<feature type="region of interest" description="Disordered" evidence="1">
    <location>
        <begin position="101"/>
        <end position="148"/>
    </location>
</feature>
<feature type="region of interest" description="Disordered" evidence="1">
    <location>
        <begin position="287"/>
        <end position="318"/>
    </location>
</feature>
<accession>A0A423VKJ2</accession>
<feature type="compositionally biased region" description="Polar residues" evidence="1">
    <location>
        <begin position="135"/>
        <end position="146"/>
    </location>
</feature>
<name>A0A423VKJ2_9PEZI</name>
<feature type="compositionally biased region" description="Low complexity" evidence="1">
    <location>
        <begin position="110"/>
        <end position="126"/>
    </location>
</feature>
<gene>
    <name evidence="2" type="ORF">VMCG_09437</name>
</gene>
<feature type="region of interest" description="Disordered" evidence="1">
    <location>
        <begin position="348"/>
        <end position="420"/>
    </location>
</feature>
<feature type="compositionally biased region" description="Pro residues" evidence="1">
    <location>
        <begin position="57"/>
        <end position="71"/>
    </location>
</feature>
<evidence type="ECO:0000256" key="1">
    <source>
        <dbReference type="SAM" id="MobiDB-lite"/>
    </source>
</evidence>
<reference evidence="2 3" key="1">
    <citation type="submission" date="2015-09" db="EMBL/GenBank/DDBJ databases">
        <title>Host preference determinants of Valsa canker pathogens revealed by comparative genomics.</title>
        <authorList>
            <person name="Yin Z."/>
            <person name="Huang L."/>
        </authorList>
    </citation>
    <scope>NUCLEOTIDE SEQUENCE [LARGE SCALE GENOMIC DNA]</scope>
    <source>
        <strain evidence="2 3">03-1</strain>
    </source>
</reference>
<proteinExistence type="predicted"/>
<dbReference type="OrthoDB" id="1681166at2759"/>
<organism evidence="2 3">
    <name type="scientific">Cytospora schulzeri</name>
    <dbReference type="NCBI Taxonomy" id="448051"/>
    <lineage>
        <taxon>Eukaryota</taxon>
        <taxon>Fungi</taxon>
        <taxon>Dikarya</taxon>
        <taxon>Ascomycota</taxon>
        <taxon>Pezizomycotina</taxon>
        <taxon>Sordariomycetes</taxon>
        <taxon>Sordariomycetidae</taxon>
        <taxon>Diaporthales</taxon>
        <taxon>Cytosporaceae</taxon>
        <taxon>Cytospora</taxon>
    </lineage>
</organism>
<protein>
    <submittedName>
        <fullName evidence="2">Uncharacterized protein</fullName>
    </submittedName>
</protein>
<dbReference type="STRING" id="356882.A0A423VKJ2"/>
<feature type="region of interest" description="Disordered" evidence="1">
    <location>
        <begin position="254"/>
        <end position="274"/>
    </location>
</feature>
<dbReference type="Proteomes" id="UP000283895">
    <property type="component" value="Unassembled WGS sequence"/>
</dbReference>
<feature type="region of interest" description="Disordered" evidence="1">
    <location>
        <begin position="212"/>
        <end position="236"/>
    </location>
</feature>
<dbReference type="AlphaFoldDB" id="A0A423VKJ2"/>